<gene>
    <name evidence="1" type="ORF">C0Q70_10219</name>
</gene>
<dbReference type="EMBL" id="PZQS01000005">
    <property type="protein sequence ID" value="PVD30944.1"/>
    <property type="molecule type" value="Genomic_DNA"/>
</dbReference>
<name>A0A2T7PBZ6_POMCA</name>
<proteinExistence type="predicted"/>
<organism evidence="1 2">
    <name type="scientific">Pomacea canaliculata</name>
    <name type="common">Golden apple snail</name>
    <dbReference type="NCBI Taxonomy" id="400727"/>
    <lineage>
        <taxon>Eukaryota</taxon>
        <taxon>Metazoa</taxon>
        <taxon>Spiralia</taxon>
        <taxon>Lophotrochozoa</taxon>
        <taxon>Mollusca</taxon>
        <taxon>Gastropoda</taxon>
        <taxon>Caenogastropoda</taxon>
        <taxon>Architaenioglossa</taxon>
        <taxon>Ampullarioidea</taxon>
        <taxon>Ampullariidae</taxon>
        <taxon>Pomacea</taxon>
    </lineage>
</organism>
<sequence>MHKNTPGPKLPGVKNVCLQLETSSAAFTANSRRPPAAHFAPPRAVTCSIGTQVKGRVNLGEKRQCGTECADSCTVCTDSCTARINSCIMCADSCTARRDSSTACTDSCSLCTGSCTMCTDSCTACITSCTLCTDSYTLCTASCTVCTDCGPNGREWDR</sequence>
<evidence type="ECO:0000313" key="2">
    <source>
        <dbReference type="Proteomes" id="UP000245119"/>
    </source>
</evidence>
<dbReference type="AlphaFoldDB" id="A0A2T7PBZ6"/>
<comment type="caution">
    <text evidence="1">The sequence shown here is derived from an EMBL/GenBank/DDBJ whole genome shotgun (WGS) entry which is preliminary data.</text>
</comment>
<protein>
    <submittedName>
        <fullName evidence="1">Uncharacterized protein</fullName>
    </submittedName>
</protein>
<keyword evidence="2" id="KW-1185">Reference proteome</keyword>
<dbReference type="Proteomes" id="UP000245119">
    <property type="component" value="Linkage Group LG5"/>
</dbReference>
<evidence type="ECO:0000313" key="1">
    <source>
        <dbReference type="EMBL" id="PVD30944.1"/>
    </source>
</evidence>
<accession>A0A2T7PBZ6</accession>
<reference evidence="1 2" key="1">
    <citation type="submission" date="2018-04" db="EMBL/GenBank/DDBJ databases">
        <title>The genome of golden apple snail Pomacea canaliculata provides insight into stress tolerance and invasive adaptation.</title>
        <authorList>
            <person name="Liu C."/>
            <person name="Liu B."/>
            <person name="Ren Y."/>
            <person name="Zhang Y."/>
            <person name="Wang H."/>
            <person name="Li S."/>
            <person name="Jiang F."/>
            <person name="Yin L."/>
            <person name="Zhang G."/>
            <person name="Qian W."/>
            <person name="Fan W."/>
        </authorList>
    </citation>
    <scope>NUCLEOTIDE SEQUENCE [LARGE SCALE GENOMIC DNA]</scope>
    <source>
        <strain evidence="1">SZHN2017</strain>
        <tissue evidence="1">Muscle</tissue>
    </source>
</reference>